<dbReference type="InterPro" id="IPR015422">
    <property type="entry name" value="PyrdxlP-dep_Trfase_small"/>
</dbReference>
<dbReference type="Gene3D" id="3.40.640.10">
    <property type="entry name" value="Type I PLP-dependent aspartate aminotransferase-like (Major domain)"/>
    <property type="match status" value="1"/>
</dbReference>
<name>A0A381U0I1_9ZZZZ</name>
<reference evidence="6" key="1">
    <citation type="submission" date="2018-05" db="EMBL/GenBank/DDBJ databases">
        <authorList>
            <person name="Lanie J.A."/>
            <person name="Ng W.-L."/>
            <person name="Kazmierczak K.M."/>
            <person name="Andrzejewski T.M."/>
            <person name="Davidsen T.M."/>
            <person name="Wayne K.J."/>
            <person name="Tettelin H."/>
            <person name="Glass J.I."/>
            <person name="Rusch D."/>
            <person name="Podicherti R."/>
            <person name="Tsui H.-C.T."/>
            <person name="Winkler M.E."/>
        </authorList>
    </citation>
    <scope>NUCLEOTIDE SEQUENCE</scope>
</reference>
<dbReference type="GO" id="GO:0030170">
    <property type="term" value="F:pyridoxal phosphate binding"/>
    <property type="evidence" value="ECO:0007669"/>
    <property type="project" value="InterPro"/>
</dbReference>
<organism evidence="6">
    <name type="scientific">marine metagenome</name>
    <dbReference type="NCBI Taxonomy" id="408172"/>
    <lineage>
        <taxon>unclassified sequences</taxon>
        <taxon>metagenomes</taxon>
        <taxon>ecological metagenomes</taxon>
    </lineage>
</organism>
<sequence length="373" mass="39750">VLAELISAGLGVNGMLWSTSPACTELETQVLDWLVELCGLPERFRSDGPGGGVIQDSASSASLCALLAARDRSGGAAALPRLVAYTSSQAHSSIEKGVRIAGFGDQALRMVEVGDDFAMDAEALAAVMTADRDAGLVPCFVAATVGTTSSGAVDPVPAIAAVAAEAGAWVHVDAAWAGSAAVCPEFRPLLAGLEAVDSYAFNPHKWLLTNFDCTAFYVADRQPLVEALSVVPEYLRNAASDSGEVIDYRDWQVSLGRRFRSLKLWFVLRSYGAEGLRAHIRHHVEAAERFAERVVAHPSLELATERSLALVCFRHVDGDEATRNLQDALNATGELFLTHSVLSDRHVLRLAVGGTWTTATHVDRVADLLDDLA</sequence>
<evidence type="ECO:0000256" key="5">
    <source>
        <dbReference type="ARBA" id="ARBA00023239"/>
    </source>
</evidence>
<evidence type="ECO:0008006" key="7">
    <source>
        <dbReference type="Google" id="ProtNLM"/>
    </source>
</evidence>
<dbReference type="AlphaFoldDB" id="A0A381U0I1"/>
<proteinExistence type="inferred from homology"/>
<dbReference type="SUPFAM" id="SSF53383">
    <property type="entry name" value="PLP-dependent transferases"/>
    <property type="match status" value="1"/>
</dbReference>
<evidence type="ECO:0000256" key="4">
    <source>
        <dbReference type="ARBA" id="ARBA00022898"/>
    </source>
</evidence>
<dbReference type="GO" id="GO:0016831">
    <property type="term" value="F:carboxy-lyase activity"/>
    <property type="evidence" value="ECO:0007669"/>
    <property type="project" value="UniProtKB-KW"/>
</dbReference>
<dbReference type="GO" id="GO:0006520">
    <property type="term" value="P:amino acid metabolic process"/>
    <property type="evidence" value="ECO:0007669"/>
    <property type="project" value="InterPro"/>
</dbReference>
<dbReference type="PRINTS" id="PR00800">
    <property type="entry name" value="YHDCRBOXLASE"/>
</dbReference>
<comment type="similarity">
    <text evidence="2">Belongs to the group II decarboxylase family.</text>
</comment>
<dbReference type="InterPro" id="IPR015421">
    <property type="entry name" value="PyrdxlP-dep_Trfase_major"/>
</dbReference>
<dbReference type="PANTHER" id="PTHR11999">
    <property type="entry name" value="GROUP II PYRIDOXAL-5-PHOSPHATE DECARBOXYLASE"/>
    <property type="match status" value="1"/>
</dbReference>
<dbReference type="EMBL" id="UINC01005484">
    <property type="protein sequence ID" value="SVA21619.1"/>
    <property type="molecule type" value="Genomic_DNA"/>
</dbReference>
<feature type="non-terminal residue" evidence="6">
    <location>
        <position position="1"/>
    </location>
</feature>
<gene>
    <name evidence="6" type="ORF">METZ01_LOCUS74473</name>
</gene>
<keyword evidence="4" id="KW-0663">Pyridoxal phosphate</keyword>
<dbReference type="InterPro" id="IPR015424">
    <property type="entry name" value="PyrdxlP-dep_Trfase"/>
</dbReference>
<protein>
    <recommendedName>
        <fullName evidence="7">Aspartate aminotransferase family protein</fullName>
    </recommendedName>
</protein>
<keyword evidence="3" id="KW-0210">Decarboxylase</keyword>
<evidence type="ECO:0000256" key="2">
    <source>
        <dbReference type="ARBA" id="ARBA00009533"/>
    </source>
</evidence>
<comment type="cofactor">
    <cofactor evidence="1">
        <name>pyridoxal 5'-phosphate</name>
        <dbReference type="ChEBI" id="CHEBI:597326"/>
    </cofactor>
</comment>
<dbReference type="Pfam" id="PF00282">
    <property type="entry name" value="Pyridoxal_deC"/>
    <property type="match status" value="1"/>
</dbReference>
<dbReference type="PANTHER" id="PTHR11999:SF70">
    <property type="entry name" value="MIP05841P"/>
    <property type="match status" value="1"/>
</dbReference>
<evidence type="ECO:0000256" key="1">
    <source>
        <dbReference type="ARBA" id="ARBA00001933"/>
    </source>
</evidence>
<keyword evidence="5" id="KW-0456">Lyase</keyword>
<dbReference type="GO" id="GO:0019752">
    <property type="term" value="P:carboxylic acid metabolic process"/>
    <property type="evidence" value="ECO:0007669"/>
    <property type="project" value="InterPro"/>
</dbReference>
<dbReference type="InterPro" id="IPR010977">
    <property type="entry name" value="Aromatic_deC"/>
</dbReference>
<accession>A0A381U0I1</accession>
<dbReference type="Gene3D" id="3.90.1150.10">
    <property type="entry name" value="Aspartate Aminotransferase, domain 1"/>
    <property type="match status" value="1"/>
</dbReference>
<evidence type="ECO:0000313" key="6">
    <source>
        <dbReference type="EMBL" id="SVA21619.1"/>
    </source>
</evidence>
<dbReference type="GO" id="GO:0005737">
    <property type="term" value="C:cytoplasm"/>
    <property type="evidence" value="ECO:0007669"/>
    <property type="project" value="TreeGrafter"/>
</dbReference>
<dbReference type="InterPro" id="IPR002129">
    <property type="entry name" value="PyrdxlP-dep_de-COase"/>
</dbReference>
<evidence type="ECO:0000256" key="3">
    <source>
        <dbReference type="ARBA" id="ARBA00022793"/>
    </source>
</evidence>